<dbReference type="InParanoid" id="M3YUK7"/>
<dbReference type="EMBL" id="AEYP01071245">
    <property type="status" value="NOT_ANNOTATED_CDS"/>
    <property type="molecule type" value="Genomic_DNA"/>
</dbReference>
<dbReference type="AlphaFoldDB" id="M3YUK7"/>
<evidence type="ECO:0000256" key="1">
    <source>
        <dbReference type="SAM" id="MobiDB-lite"/>
    </source>
</evidence>
<accession>M3YUK7</accession>
<proteinExistence type="predicted"/>
<feature type="region of interest" description="Disordered" evidence="1">
    <location>
        <begin position="18"/>
        <end position="157"/>
    </location>
</feature>
<feature type="compositionally biased region" description="Polar residues" evidence="1">
    <location>
        <begin position="113"/>
        <end position="127"/>
    </location>
</feature>
<dbReference type="Ensembl" id="ENSMPUT00000015254.1">
    <property type="protein sequence ID" value="ENSMPUP00000015017.1"/>
    <property type="gene ID" value="ENSMPUG00000015127.1"/>
</dbReference>
<feature type="compositionally biased region" description="Polar residues" evidence="1">
    <location>
        <begin position="139"/>
        <end position="151"/>
    </location>
</feature>
<name>M3YUK7_MUSPF</name>
<protein>
    <submittedName>
        <fullName evidence="2">Uncharacterized protein</fullName>
    </submittedName>
</protein>
<organism evidence="2">
    <name type="scientific">Mustela putorius furo</name>
    <name type="common">European domestic ferret</name>
    <name type="synonym">Mustela furo</name>
    <dbReference type="NCBI Taxonomy" id="9669"/>
    <lineage>
        <taxon>Eukaryota</taxon>
        <taxon>Metazoa</taxon>
        <taxon>Chordata</taxon>
        <taxon>Craniata</taxon>
        <taxon>Vertebrata</taxon>
        <taxon>Euteleostomi</taxon>
        <taxon>Mammalia</taxon>
        <taxon>Eutheria</taxon>
        <taxon>Laurasiatheria</taxon>
        <taxon>Carnivora</taxon>
        <taxon>Caniformia</taxon>
        <taxon>Musteloidea</taxon>
        <taxon>Mustelidae</taxon>
        <taxon>Mustelinae</taxon>
        <taxon>Mustela</taxon>
    </lineage>
</organism>
<dbReference type="EMBL" id="AEYP01071246">
    <property type="status" value="NOT_ANNOTATED_CDS"/>
    <property type="molecule type" value="Genomic_DNA"/>
</dbReference>
<evidence type="ECO:0000313" key="2">
    <source>
        <dbReference type="Ensembl" id="ENSMPUP00000015017.1"/>
    </source>
</evidence>
<sequence>KKNGEDWVGREFGLVTLQSRRTRKDEKRQRRREKKGNTAAELKAGVWEGGAGDASIYSKGAGSDDVTAGRAAARAGRSRTAARGKGRERKRKDHLGEHSKLGRMHAGSGSGSRGANPSAQCGFSTTVDPHVEDGHEPETTTTTKPVHSSNMDLMYVS</sequence>
<reference evidence="2" key="1">
    <citation type="submission" date="2024-06" db="UniProtKB">
        <authorList>
            <consortium name="Ensembl"/>
        </authorList>
    </citation>
    <scope>IDENTIFICATION</scope>
</reference>
<dbReference type="HOGENOM" id="CLU_1681968_0_0_1"/>
<feature type="compositionally biased region" description="Basic residues" evidence="1">
    <location>
        <begin position="76"/>
        <end position="93"/>
    </location>
</feature>
<feature type="compositionally biased region" description="Basic and acidic residues" evidence="1">
    <location>
        <begin position="129"/>
        <end position="138"/>
    </location>
</feature>